<dbReference type="InterPro" id="IPR050739">
    <property type="entry name" value="MFP"/>
</dbReference>
<dbReference type="PANTHER" id="PTHR30386">
    <property type="entry name" value="MEMBRANE FUSION SUBUNIT OF EMRAB-TOLC MULTIDRUG EFFLUX PUMP"/>
    <property type="match status" value="1"/>
</dbReference>
<dbReference type="PANTHER" id="PTHR30386:SF24">
    <property type="entry name" value="MULTIDRUG RESISTANCE EFFLUX PUMP"/>
    <property type="match status" value="1"/>
</dbReference>
<reference evidence="4 5" key="1">
    <citation type="submission" date="2019-07" db="EMBL/GenBank/DDBJ databases">
        <title>Whole genome shotgun sequence of Acetobacter nitrogenifigens NBRC 105050.</title>
        <authorList>
            <person name="Hosoyama A."/>
            <person name="Uohara A."/>
            <person name="Ohji S."/>
            <person name="Ichikawa N."/>
        </authorList>
    </citation>
    <scope>NUCLEOTIDE SEQUENCE [LARGE SCALE GENOMIC DNA]</scope>
    <source>
        <strain evidence="4 5">NBRC 105050</strain>
    </source>
</reference>
<sequence>MADPHPHSAPPGHETPKSRWPLFLGVAVALCFVVVVLGIIFIPTKNVWTDDAYVHAHNAVIAPRIPGQIETVNVNDNQMVKRGDILAVLDDRDYHTALADAEATLARDRAEVDDAAATVARQPSLISEAEARVKALEVKMNFSKQDAYRYDHLASTGAGTSQEKQLSATKWRQDEADLMGAQAALEAARHQLDILKAKHDAATQAVRADEARVEQARLNLSYTRIHAPVDGMVGARTVQAGNYVSPGATIMAVVPMNDIYIEANYREVALRHVRPGQKVKIHLDAYDVDLNGVVDSVPPATGAEFAPIAPENATGNFTKIVQRLPVKIVVSPRQPLAHLLRLGYSVETTIYTNFDDVVGAQTNSTAPVTLAHE</sequence>
<organism evidence="4 5">
    <name type="scientific">Acetobacter nitrogenifigens DSM 23921 = NBRC 105050</name>
    <dbReference type="NCBI Taxonomy" id="1120919"/>
    <lineage>
        <taxon>Bacteria</taxon>
        <taxon>Pseudomonadati</taxon>
        <taxon>Pseudomonadota</taxon>
        <taxon>Alphaproteobacteria</taxon>
        <taxon>Acetobacterales</taxon>
        <taxon>Acetobacteraceae</taxon>
        <taxon>Acetobacter</taxon>
    </lineage>
</organism>
<evidence type="ECO:0000256" key="2">
    <source>
        <dbReference type="SAM" id="Phobius"/>
    </source>
</evidence>
<dbReference type="OrthoDB" id="9811754at2"/>
<gene>
    <name evidence="4" type="ORF">ANI02nite_13900</name>
</gene>
<dbReference type="RefSeq" id="WP_051291993.1">
    <property type="nucleotide sequence ID" value="NZ_AUBI01000003.1"/>
</dbReference>
<feature type="coiled-coil region" evidence="1">
    <location>
        <begin position="98"/>
        <end position="146"/>
    </location>
</feature>
<dbReference type="Gene3D" id="2.40.30.170">
    <property type="match status" value="1"/>
</dbReference>
<keyword evidence="2" id="KW-0812">Transmembrane</keyword>
<evidence type="ECO:0000313" key="4">
    <source>
        <dbReference type="EMBL" id="GEN59506.1"/>
    </source>
</evidence>
<accession>A0A511X981</accession>
<name>A0A511X981_9PROT</name>
<dbReference type="EMBL" id="BJYF01000007">
    <property type="protein sequence ID" value="GEN59506.1"/>
    <property type="molecule type" value="Genomic_DNA"/>
</dbReference>
<keyword evidence="5" id="KW-1185">Reference proteome</keyword>
<keyword evidence="2" id="KW-1133">Transmembrane helix</keyword>
<protein>
    <submittedName>
        <fullName evidence="4">Secretion protein</fullName>
    </submittedName>
</protein>
<dbReference type="Pfam" id="PF25917">
    <property type="entry name" value="BSH_RND"/>
    <property type="match status" value="1"/>
</dbReference>
<keyword evidence="2" id="KW-0472">Membrane</keyword>
<dbReference type="SUPFAM" id="SSF111369">
    <property type="entry name" value="HlyD-like secretion proteins"/>
    <property type="match status" value="2"/>
</dbReference>
<dbReference type="STRING" id="1120919.GCA_000429165_01112"/>
<dbReference type="Gene3D" id="2.40.50.100">
    <property type="match status" value="1"/>
</dbReference>
<feature type="coiled-coil region" evidence="1">
    <location>
        <begin position="178"/>
        <end position="205"/>
    </location>
</feature>
<dbReference type="GO" id="GO:0055085">
    <property type="term" value="P:transmembrane transport"/>
    <property type="evidence" value="ECO:0007669"/>
    <property type="project" value="InterPro"/>
</dbReference>
<proteinExistence type="predicted"/>
<comment type="caution">
    <text evidence="4">The sequence shown here is derived from an EMBL/GenBank/DDBJ whole genome shotgun (WGS) entry which is preliminary data.</text>
</comment>
<keyword evidence="1" id="KW-0175">Coiled coil</keyword>
<dbReference type="AlphaFoldDB" id="A0A511X981"/>
<evidence type="ECO:0000259" key="3">
    <source>
        <dbReference type="Pfam" id="PF25917"/>
    </source>
</evidence>
<feature type="transmembrane region" description="Helical" evidence="2">
    <location>
        <begin position="20"/>
        <end position="42"/>
    </location>
</feature>
<dbReference type="Proteomes" id="UP000321635">
    <property type="component" value="Unassembled WGS sequence"/>
</dbReference>
<dbReference type="InterPro" id="IPR058625">
    <property type="entry name" value="MdtA-like_BSH"/>
</dbReference>
<dbReference type="Gene3D" id="1.10.287.470">
    <property type="entry name" value="Helix hairpin bin"/>
    <property type="match status" value="1"/>
</dbReference>
<evidence type="ECO:0000313" key="5">
    <source>
        <dbReference type="Proteomes" id="UP000321635"/>
    </source>
</evidence>
<evidence type="ECO:0000256" key="1">
    <source>
        <dbReference type="SAM" id="Coils"/>
    </source>
</evidence>
<feature type="domain" description="Multidrug resistance protein MdtA-like barrel-sandwich hybrid" evidence="3">
    <location>
        <begin position="59"/>
        <end position="254"/>
    </location>
</feature>